<accession>A0A4S2M3B7</accession>
<evidence type="ECO:0000313" key="1">
    <source>
        <dbReference type="EMBL" id="TGZ70773.1"/>
    </source>
</evidence>
<sequence length="99" mass="11126">MSWLIAPGDTMCGYLKIHGLDSISVTVPLMIRNICAVFREHQNKCLLNKEEASEQCTVVRNHTIREVVTALQNMSTSVSAGSSEYYRSVQATLARYECR</sequence>
<dbReference type="Proteomes" id="UP000308267">
    <property type="component" value="Unassembled WGS sequence"/>
</dbReference>
<comment type="caution">
    <text evidence="1">The sequence shown here is derived from an EMBL/GenBank/DDBJ whole genome shotgun (WGS) entry which is preliminary data.</text>
</comment>
<evidence type="ECO:0000313" key="2">
    <source>
        <dbReference type="Proteomes" id="UP000308267"/>
    </source>
</evidence>
<protein>
    <submittedName>
        <fullName evidence="1">Uncharacterized protein</fullName>
    </submittedName>
</protein>
<proteinExistence type="predicted"/>
<organism evidence="1 2">
    <name type="scientific">Opisthorchis felineus</name>
    <dbReference type="NCBI Taxonomy" id="147828"/>
    <lineage>
        <taxon>Eukaryota</taxon>
        <taxon>Metazoa</taxon>
        <taxon>Spiralia</taxon>
        <taxon>Lophotrochozoa</taxon>
        <taxon>Platyhelminthes</taxon>
        <taxon>Trematoda</taxon>
        <taxon>Digenea</taxon>
        <taxon>Opisthorchiida</taxon>
        <taxon>Opisthorchiata</taxon>
        <taxon>Opisthorchiidae</taxon>
        <taxon>Opisthorchis</taxon>
    </lineage>
</organism>
<keyword evidence="2" id="KW-1185">Reference proteome</keyword>
<name>A0A4S2M3B7_OPIFE</name>
<gene>
    <name evidence="1" type="ORF">CRM22_003009</name>
</gene>
<reference evidence="1 2" key="1">
    <citation type="journal article" date="2019" name="BMC Genomics">
        <title>New insights from Opisthorchis felineus genome: update on genomics of the epidemiologically important liver flukes.</title>
        <authorList>
            <person name="Ershov N.I."/>
            <person name="Mordvinov V.A."/>
            <person name="Prokhortchouk E.B."/>
            <person name="Pakharukova M.Y."/>
            <person name="Gunbin K.V."/>
            <person name="Ustyantsev K."/>
            <person name="Genaev M.A."/>
            <person name="Blinov A.G."/>
            <person name="Mazur A."/>
            <person name="Boulygina E."/>
            <person name="Tsygankova S."/>
            <person name="Khrameeva E."/>
            <person name="Chekanov N."/>
            <person name="Fan G."/>
            <person name="Xiao A."/>
            <person name="Zhang H."/>
            <person name="Xu X."/>
            <person name="Yang H."/>
            <person name="Solovyev V."/>
            <person name="Lee S.M."/>
            <person name="Liu X."/>
            <person name="Afonnikov D.A."/>
            <person name="Skryabin K.G."/>
        </authorList>
    </citation>
    <scope>NUCLEOTIDE SEQUENCE [LARGE SCALE GENOMIC DNA]</scope>
    <source>
        <strain evidence="1">AK-0245</strain>
        <tissue evidence="1">Whole organism</tissue>
    </source>
</reference>
<dbReference type="EMBL" id="SJOL01005136">
    <property type="protein sequence ID" value="TGZ70773.1"/>
    <property type="molecule type" value="Genomic_DNA"/>
</dbReference>
<dbReference type="AlphaFoldDB" id="A0A4S2M3B7"/>